<dbReference type="Proteomes" id="UP000678393">
    <property type="component" value="Unassembled WGS sequence"/>
</dbReference>
<evidence type="ECO:0000313" key="2">
    <source>
        <dbReference type="EMBL" id="CAG5135443.1"/>
    </source>
</evidence>
<feature type="compositionally biased region" description="Basic and acidic residues" evidence="1">
    <location>
        <begin position="241"/>
        <end position="250"/>
    </location>
</feature>
<feature type="region of interest" description="Disordered" evidence="1">
    <location>
        <begin position="77"/>
        <end position="96"/>
    </location>
</feature>
<reference evidence="2" key="1">
    <citation type="submission" date="2021-04" db="EMBL/GenBank/DDBJ databases">
        <authorList>
            <consortium name="Molecular Ecology Group"/>
        </authorList>
    </citation>
    <scope>NUCLEOTIDE SEQUENCE</scope>
</reference>
<gene>
    <name evidence="2" type="ORF">CUNI_LOCUS21001</name>
</gene>
<feature type="compositionally biased region" description="Polar residues" evidence="1">
    <location>
        <begin position="77"/>
        <end position="87"/>
    </location>
</feature>
<comment type="caution">
    <text evidence="2">The sequence shown here is derived from an EMBL/GenBank/DDBJ whole genome shotgun (WGS) entry which is preliminary data.</text>
</comment>
<feature type="compositionally biased region" description="Basic residues" evidence="1">
    <location>
        <begin position="333"/>
        <end position="348"/>
    </location>
</feature>
<feature type="compositionally biased region" description="Basic and acidic residues" evidence="1">
    <location>
        <begin position="257"/>
        <end position="273"/>
    </location>
</feature>
<feature type="compositionally biased region" description="Low complexity" evidence="1">
    <location>
        <begin position="314"/>
        <end position="329"/>
    </location>
</feature>
<name>A0A8S4A0R5_9EUPU</name>
<accession>A0A8S4A0R5</accession>
<evidence type="ECO:0000313" key="3">
    <source>
        <dbReference type="Proteomes" id="UP000678393"/>
    </source>
</evidence>
<proteinExistence type="predicted"/>
<evidence type="ECO:0000256" key="1">
    <source>
        <dbReference type="SAM" id="MobiDB-lite"/>
    </source>
</evidence>
<dbReference type="EMBL" id="CAJHNH020008301">
    <property type="protein sequence ID" value="CAG5135443.1"/>
    <property type="molecule type" value="Genomic_DNA"/>
</dbReference>
<keyword evidence="3" id="KW-1185">Reference proteome</keyword>
<organism evidence="2 3">
    <name type="scientific">Candidula unifasciata</name>
    <dbReference type="NCBI Taxonomy" id="100452"/>
    <lineage>
        <taxon>Eukaryota</taxon>
        <taxon>Metazoa</taxon>
        <taxon>Spiralia</taxon>
        <taxon>Lophotrochozoa</taxon>
        <taxon>Mollusca</taxon>
        <taxon>Gastropoda</taxon>
        <taxon>Heterobranchia</taxon>
        <taxon>Euthyneura</taxon>
        <taxon>Panpulmonata</taxon>
        <taxon>Eupulmonata</taxon>
        <taxon>Stylommatophora</taxon>
        <taxon>Helicina</taxon>
        <taxon>Helicoidea</taxon>
        <taxon>Geomitridae</taxon>
        <taxon>Candidula</taxon>
    </lineage>
</organism>
<protein>
    <submittedName>
        <fullName evidence="2">Uncharacterized protein</fullName>
    </submittedName>
</protein>
<dbReference type="AlphaFoldDB" id="A0A8S4A0R5"/>
<dbReference type="OrthoDB" id="10648560at2759"/>
<sequence length="400" mass="43428">MQRQESAVFDVTEHTDMACPLVEPIVNFPANKTFGPASPGLTSVPNDMTFTQDGATGKIPIHPSPKFKNDNPSFSKINPESSFPSQETPHDMKVTQDNPAVPLKSILLLPPKRSQSMKIPGKQAGRHHVTESLRNQKQWLDLSTSEATREAKLGSKFMGSVSSAPKYPKVCGKKDMQPMSIGCEKKAKSDITFRQDVLVSKRFTKDLCSEAPVKVRDPKGFNLTAATLNASLGNVSPQSSESEKGHRRTDSSSGQSGHERYETPRASFKRPELPPKPTFSHVILPALESSKAMGGWSPKPRQFTFLPELMNSVGAESSSGSEQEAALSSKRVVQGRRNLRKTKSRGKGKGSEGSITSPMVLAADFASSKQSGGSDFGIIIHPVPTGINPDDHTMPEEYLS</sequence>
<feature type="region of interest" description="Disordered" evidence="1">
    <location>
        <begin position="314"/>
        <end position="356"/>
    </location>
</feature>
<feature type="region of interest" description="Disordered" evidence="1">
    <location>
        <begin position="232"/>
        <end position="279"/>
    </location>
</feature>